<feature type="chain" id="PRO_5010313745" evidence="2">
    <location>
        <begin position="24"/>
        <end position="233"/>
    </location>
</feature>
<protein>
    <submittedName>
        <fullName evidence="4">Uncharacterized protein LOC106166363</fullName>
    </submittedName>
</protein>
<evidence type="ECO:0000313" key="3">
    <source>
        <dbReference type="Proteomes" id="UP000085678"/>
    </source>
</evidence>
<accession>A0A1S3IQ59</accession>
<dbReference type="GeneID" id="106166363"/>
<evidence type="ECO:0000256" key="2">
    <source>
        <dbReference type="SAM" id="SignalP"/>
    </source>
</evidence>
<dbReference type="Proteomes" id="UP000085678">
    <property type="component" value="Unplaced"/>
</dbReference>
<gene>
    <name evidence="4" type="primary">LOC106166363</name>
</gene>
<dbReference type="KEGG" id="lak:106166363"/>
<dbReference type="InParanoid" id="A0A1S3IQ59"/>
<feature type="region of interest" description="Disordered" evidence="1">
    <location>
        <begin position="199"/>
        <end position="223"/>
    </location>
</feature>
<organism evidence="3 4">
    <name type="scientific">Lingula anatina</name>
    <name type="common">Brachiopod</name>
    <name type="synonym">Lingula unguis</name>
    <dbReference type="NCBI Taxonomy" id="7574"/>
    <lineage>
        <taxon>Eukaryota</taxon>
        <taxon>Metazoa</taxon>
        <taxon>Spiralia</taxon>
        <taxon>Lophotrochozoa</taxon>
        <taxon>Brachiopoda</taxon>
        <taxon>Linguliformea</taxon>
        <taxon>Lingulata</taxon>
        <taxon>Lingulida</taxon>
        <taxon>Linguloidea</taxon>
        <taxon>Lingulidae</taxon>
        <taxon>Lingula</taxon>
    </lineage>
</organism>
<name>A0A1S3IQ59_LINAN</name>
<keyword evidence="3" id="KW-1185">Reference proteome</keyword>
<dbReference type="AlphaFoldDB" id="A0A1S3IQ59"/>
<keyword evidence="2" id="KW-0732">Signal</keyword>
<sequence>MKISFVCLLVAAVIMLYVHRTESLPRIRLHSIRLPVPVRDRDGKSLKRGTGQQSYWRKLENGPFFITECAVYVASNNLDVPISLITSLCQRAHGLYIKGTKRNEQAYVGSIRKAAESRPASRPATLRDEKSGPTGYWEKLANRDFFISQCAEDVRKADSKATDDAVQTICGRAAELYRTYTGRNQAAYLSCIQEAVSSLSSGRGNRGPDVDDTETENDVTDKEMKEFLDALLN</sequence>
<evidence type="ECO:0000313" key="4">
    <source>
        <dbReference type="RefSeq" id="XP_013400352.1"/>
    </source>
</evidence>
<dbReference type="RefSeq" id="XP_013400352.1">
    <property type="nucleotide sequence ID" value="XM_013544898.1"/>
</dbReference>
<proteinExistence type="predicted"/>
<reference evidence="4" key="1">
    <citation type="submission" date="2025-08" db="UniProtKB">
        <authorList>
            <consortium name="RefSeq"/>
        </authorList>
    </citation>
    <scope>IDENTIFICATION</scope>
    <source>
        <tissue evidence="4">Gonads</tissue>
    </source>
</reference>
<feature type="signal peptide" evidence="2">
    <location>
        <begin position="1"/>
        <end position="23"/>
    </location>
</feature>
<evidence type="ECO:0000256" key="1">
    <source>
        <dbReference type="SAM" id="MobiDB-lite"/>
    </source>
</evidence>